<feature type="region of interest" description="Disordered" evidence="1">
    <location>
        <begin position="71"/>
        <end position="135"/>
    </location>
</feature>
<organism evidence="2 3">
    <name type="scientific">Mycena belliarum</name>
    <dbReference type="NCBI Taxonomy" id="1033014"/>
    <lineage>
        <taxon>Eukaryota</taxon>
        <taxon>Fungi</taxon>
        <taxon>Dikarya</taxon>
        <taxon>Basidiomycota</taxon>
        <taxon>Agaricomycotina</taxon>
        <taxon>Agaricomycetes</taxon>
        <taxon>Agaricomycetidae</taxon>
        <taxon>Agaricales</taxon>
        <taxon>Marasmiineae</taxon>
        <taxon>Mycenaceae</taxon>
        <taxon>Mycena</taxon>
    </lineage>
</organism>
<gene>
    <name evidence="2" type="ORF">B0H15DRAFT_953250</name>
</gene>
<keyword evidence="3" id="KW-1185">Reference proteome</keyword>
<name>A0AAD6XIC7_9AGAR</name>
<evidence type="ECO:0000313" key="3">
    <source>
        <dbReference type="Proteomes" id="UP001222325"/>
    </source>
</evidence>
<proteinExistence type="predicted"/>
<dbReference type="Proteomes" id="UP001222325">
    <property type="component" value="Unassembled WGS sequence"/>
</dbReference>
<reference evidence="2" key="1">
    <citation type="submission" date="2023-03" db="EMBL/GenBank/DDBJ databases">
        <title>Massive genome expansion in bonnet fungi (Mycena s.s.) driven by repeated elements and novel gene families across ecological guilds.</title>
        <authorList>
            <consortium name="Lawrence Berkeley National Laboratory"/>
            <person name="Harder C.B."/>
            <person name="Miyauchi S."/>
            <person name="Viragh M."/>
            <person name="Kuo A."/>
            <person name="Thoen E."/>
            <person name="Andreopoulos B."/>
            <person name="Lu D."/>
            <person name="Skrede I."/>
            <person name="Drula E."/>
            <person name="Henrissat B."/>
            <person name="Morin E."/>
            <person name="Kohler A."/>
            <person name="Barry K."/>
            <person name="LaButti K."/>
            <person name="Morin E."/>
            <person name="Salamov A."/>
            <person name="Lipzen A."/>
            <person name="Mereny Z."/>
            <person name="Hegedus B."/>
            <person name="Baldrian P."/>
            <person name="Stursova M."/>
            <person name="Weitz H."/>
            <person name="Taylor A."/>
            <person name="Grigoriev I.V."/>
            <person name="Nagy L.G."/>
            <person name="Martin F."/>
            <person name="Kauserud H."/>
        </authorList>
    </citation>
    <scope>NUCLEOTIDE SEQUENCE</scope>
    <source>
        <strain evidence="2">CBHHK173m</strain>
    </source>
</reference>
<dbReference type="AlphaFoldDB" id="A0AAD6XIC7"/>
<sequence length="144" mass="15923">MGIPLVHHVNKDPNRAVTAVFSHTLDSLMQYEEGEKVKALIPRLMTLTWGVEKTDTDPGVPGIFELEGMQRNLRSKHNKCQGSPRSGSRSGSGSGLHSGPRPRLRSDIRPSPRSLCRSPCRSLRPRSPAPATPPELWFWIPPGL</sequence>
<feature type="compositionally biased region" description="Low complexity" evidence="1">
    <location>
        <begin position="111"/>
        <end position="126"/>
    </location>
</feature>
<comment type="caution">
    <text evidence="2">The sequence shown here is derived from an EMBL/GenBank/DDBJ whole genome shotgun (WGS) entry which is preliminary data.</text>
</comment>
<evidence type="ECO:0000313" key="2">
    <source>
        <dbReference type="EMBL" id="KAJ7080897.1"/>
    </source>
</evidence>
<dbReference type="EMBL" id="JARJCN010000052">
    <property type="protein sequence ID" value="KAJ7080897.1"/>
    <property type="molecule type" value="Genomic_DNA"/>
</dbReference>
<protein>
    <submittedName>
        <fullName evidence="2">Uncharacterized protein</fullName>
    </submittedName>
</protein>
<accession>A0AAD6XIC7</accession>
<evidence type="ECO:0000256" key="1">
    <source>
        <dbReference type="SAM" id="MobiDB-lite"/>
    </source>
</evidence>